<evidence type="ECO:0000313" key="2">
    <source>
        <dbReference type="EMBL" id="MDP9903058.1"/>
    </source>
</evidence>
<dbReference type="EMBL" id="JAUSRO010000039">
    <property type="protein sequence ID" value="MDP9903058.1"/>
    <property type="molecule type" value="Genomic_DNA"/>
</dbReference>
<keyword evidence="3" id="KW-1185">Reference proteome</keyword>
<proteinExistence type="predicted"/>
<dbReference type="PANTHER" id="PTHR45527">
    <property type="entry name" value="NONRIBOSOMAL PEPTIDE SYNTHETASE"/>
    <property type="match status" value="1"/>
</dbReference>
<accession>A0ABT9SFB8</accession>
<sequence length="407" mass="43917">MSYDGGEPVHALIGRQVALRADAPALVYGEESLSYAQLDARANRVAHHLLGLGVKPESRVGIAVERSVEMIVGILGILKAGGTYVPLDPAYPPDRLTYMIEDSGLSLLLTQSHVAPRLPVGQKVRALSLDTLDLGAQRSDDPCVVMHPQQLAYLIYTSGSTGRPKGVGIAHHALVRHAQESVRFFGLVPEDRMLQFSTLNFDGFIEQVFPPLVAGAAIVLRGPALWDSETFYRELIDKRISVADLTTAYWHLLAQDFAQEAARHGVRDYGALRQVHAGGEAMPPEGLKAWKEAGLAHVKLLNTYGPTEATVTASVLDCAPYLREGAQAPLRMPIGEPLAGRVLRVVGSDLGLVPRGVAGELCIGGELLARGYLGRAGLTAERFVAADEGERLYRTGDLVRWNSEGQL</sequence>
<dbReference type="InterPro" id="IPR000873">
    <property type="entry name" value="AMP-dep_synth/lig_dom"/>
</dbReference>
<organism evidence="2 3">
    <name type="scientific">Variovorax ginsengisoli</name>
    <dbReference type="NCBI Taxonomy" id="363844"/>
    <lineage>
        <taxon>Bacteria</taxon>
        <taxon>Pseudomonadati</taxon>
        <taxon>Pseudomonadota</taxon>
        <taxon>Betaproteobacteria</taxon>
        <taxon>Burkholderiales</taxon>
        <taxon>Comamonadaceae</taxon>
        <taxon>Variovorax</taxon>
    </lineage>
</organism>
<name>A0ABT9SFB8_9BURK</name>
<dbReference type="Gene3D" id="2.30.38.10">
    <property type="entry name" value="Luciferase, Domain 3"/>
    <property type="match status" value="1"/>
</dbReference>
<feature type="domain" description="AMP-dependent synthetase/ligase" evidence="1">
    <location>
        <begin position="15"/>
        <end position="373"/>
    </location>
</feature>
<gene>
    <name evidence="2" type="ORF">J2W36_005344</name>
</gene>
<dbReference type="Proteomes" id="UP001226867">
    <property type="component" value="Unassembled WGS sequence"/>
</dbReference>
<dbReference type="InterPro" id="IPR020845">
    <property type="entry name" value="AMP-binding_CS"/>
</dbReference>
<dbReference type="PANTHER" id="PTHR45527:SF1">
    <property type="entry name" value="FATTY ACID SYNTHASE"/>
    <property type="match status" value="1"/>
</dbReference>
<evidence type="ECO:0000259" key="1">
    <source>
        <dbReference type="Pfam" id="PF00501"/>
    </source>
</evidence>
<dbReference type="Gene3D" id="3.40.50.980">
    <property type="match status" value="2"/>
</dbReference>
<dbReference type="InterPro" id="IPR010071">
    <property type="entry name" value="AA_adenyl_dom"/>
</dbReference>
<reference evidence="2 3" key="1">
    <citation type="submission" date="2023-07" db="EMBL/GenBank/DDBJ databases">
        <title>Sorghum-associated microbial communities from plants grown in Nebraska, USA.</title>
        <authorList>
            <person name="Schachtman D."/>
        </authorList>
    </citation>
    <scope>NUCLEOTIDE SEQUENCE [LARGE SCALE GENOMIC DNA]</scope>
    <source>
        <strain evidence="2 3">DS1607</strain>
    </source>
</reference>
<dbReference type="NCBIfam" id="TIGR01733">
    <property type="entry name" value="AA-adenyl-dom"/>
    <property type="match status" value="1"/>
</dbReference>
<dbReference type="SUPFAM" id="SSF56801">
    <property type="entry name" value="Acetyl-CoA synthetase-like"/>
    <property type="match status" value="1"/>
</dbReference>
<protein>
    <submittedName>
        <fullName evidence="2">Amino acid adenylation domain-containing protein</fullName>
    </submittedName>
</protein>
<feature type="non-terminal residue" evidence="2">
    <location>
        <position position="407"/>
    </location>
</feature>
<dbReference type="Pfam" id="PF00501">
    <property type="entry name" value="AMP-binding"/>
    <property type="match status" value="1"/>
</dbReference>
<dbReference type="PROSITE" id="PS00455">
    <property type="entry name" value="AMP_BINDING"/>
    <property type="match status" value="1"/>
</dbReference>
<evidence type="ECO:0000313" key="3">
    <source>
        <dbReference type="Proteomes" id="UP001226867"/>
    </source>
</evidence>
<comment type="caution">
    <text evidence="2">The sequence shown here is derived from an EMBL/GenBank/DDBJ whole genome shotgun (WGS) entry which is preliminary data.</text>
</comment>